<dbReference type="InterPro" id="IPR001424">
    <property type="entry name" value="SOD_Cu_Zn_dom"/>
</dbReference>
<keyword evidence="2" id="KW-0560">Oxidoreductase</keyword>
<dbReference type="CDD" id="cd00305">
    <property type="entry name" value="Cu-Zn_Superoxide_Dismutase"/>
    <property type="match status" value="1"/>
</dbReference>
<evidence type="ECO:0000313" key="5">
    <source>
        <dbReference type="EMBL" id="TLM73935.1"/>
    </source>
</evidence>
<comment type="function">
    <text evidence="2">Destroys radicals which are normally produced within the cells and which are toxic to biological systems.</text>
</comment>
<organism evidence="5 6">
    <name type="scientific">Microbulbifer harenosus</name>
    <dbReference type="NCBI Taxonomy" id="2576840"/>
    <lineage>
        <taxon>Bacteria</taxon>
        <taxon>Pseudomonadati</taxon>
        <taxon>Pseudomonadota</taxon>
        <taxon>Gammaproteobacteria</taxon>
        <taxon>Cellvibrionales</taxon>
        <taxon>Microbulbiferaceae</taxon>
        <taxon>Microbulbifer</taxon>
    </lineage>
</organism>
<comment type="similarity">
    <text evidence="1 2">Belongs to the Cu-Zn superoxide dismutase family.</text>
</comment>
<protein>
    <recommendedName>
        <fullName evidence="2">Superoxide dismutase [Cu-Zn]</fullName>
        <ecNumber evidence="2">1.15.1.1</ecNumber>
    </recommendedName>
</protein>
<accession>A0ABY2UCV7</accession>
<feature type="signal peptide" evidence="3">
    <location>
        <begin position="1"/>
        <end position="27"/>
    </location>
</feature>
<evidence type="ECO:0000256" key="3">
    <source>
        <dbReference type="SAM" id="SignalP"/>
    </source>
</evidence>
<comment type="catalytic activity">
    <reaction evidence="2">
        <text>2 superoxide + 2 H(+) = H2O2 + O2</text>
        <dbReference type="Rhea" id="RHEA:20696"/>
        <dbReference type="ChEBI" id="CHEBI:15378"/>
        <dbReference type="ChEBI" id="CHEBI:15379"/>
        <dbReference type="ChEBI" id="CHEBI:16240"/>
        <dbReference type="ChEBI" id="CHEBI:18421"/>
        <dbReference type="EC" id="1.15.1.1"/>
    </reaction>
</comment>
<evidence type="ECO:0000259" key="4">
    <source>
        <dbReference type="Pfam" id="PF00080"/>
    </source>
</evidence>
<comment type="cofactor">
    <cofactor evidence="2">
        <name>Cu cation</name>
        <dbReference type="ChEBI" id="CHEBI:23378"/>
    </cofactor>
    <text evidence="2">Binds 1 copper ion per subunit.</text>
</comment>
<feature type="chain" id="PRO_5046799773" description="Superoxide dismutase [Cu-Zn]" evidence="3">
    <location>
        <begin position="28"/>
        <end position="179"/>
    </location>
</feature>
<comment type="caution">
    <text evidence="5">The sequence shown here is derived from an EMBL/GenBank/DDBJ whole genome shotgun (WGS) entry which is preliminary data.</text>
</comment>
<dbReference type="SUPFAM" id="SSF49329">
    <property type="entry name" value="Cu,Zn superoxide dismutase-like"/>
    <property type="match status" value="1"/>
</dbReference>
<evidence type="ECO:0000256" key="2">
    <source>
        <dbReference type="RuleBase" id="RU000393"/>
    </source>
</evidence>
<dbReference type="Proteomes" id="UP000306791">
    <property type="component" value="Unassembled WGS sequence"/>
</dbReference>
<comment type="cofactor">
    <cofactor evidence="2">
        <name>Zn(2+)</name>
        <dbReference type="ChEBI" id="CHEBI:29105"/>
    </cofactor>
    <text evidence="2">Binds 1 zinc ion per subunit.</text>
</comment>
<dbReference type="Gene3D" id="2.60.40.200">
    <property type="entry name" value="Superoxide dismutase, copper/zinc binding domain"/>
    <property type="match status" value="1"/>
</dbReference>
<dbReference type="InterPro" id="IPR018152">
    <property type="entry name" value="SOD_Cu/Zn_BS"/>
</dbReference>
<dbReference type="RefSeq" id="WP_138237247.1">
    <property type="nucleotide sequence ID" value="NZ_CP185860.1"/>
</dbReference>
<dbReference type="EC" id="1.15.1.1" evidence="2"/>
<sequence>MFQFPRNFLIRTGAAAILMSVAAFASAQTVVSVLKLDSKGVGTLLGTVTVSETPYGLVFTPNLKGLPEGQHGFHLHENGSCEPAEKDGKMVPGLAAGGHYDPHKTGKHGAPWGDGHLGDLPALYVDGDGKATTPVLAPRVKTSDLKGRALMIHAGGDNYSDHPSPLGGGGARMACGVIQ</sequence>
<name>A0ABY2UCV7_9GAMM</name>
<dbReference type="InterPro" id="IPR024134">
    <property type="entry name" value="SOD_Cu/Zn_/chaperone"/>
</dbReference>
<dbReference type="Pfam" id="PF00080">
    <property type="entry name" value="Sod_Cu"/>
    <property type="match status" value="1"/>
</dbReference>
<evidence type="ECO:0000256" key="1">
    <source>
        <dbReference type="ARBA" id="ARBA00010457"/>
    </source>
</evidence>
<keyword evidence="3" id="KW-0732">Signal</keyword>
<dbReference type="PANTHER" id="PTHR10003">
    <property type="entry name" value="SUPEROXIDE DISMUTASE CU-ZN -RELATED"/>
    <property type="match status" value="1"/>
</dbReference>
<dbReference type="NCBIfam" id="NF007628">
    <property type="entry name" value="PRK10290.1"/>
    <property type="match status" value="1"/>
</dbReference>
<keyword evidence="2" id="KW-0862">Zinc</keyword>
<reference evidence="5 6" key="1">
    <citation type="submission" date="2019-05" db="EMBL/GenBank/DDBJ databases">
        <title>Microbulbifer harenosus sp. nov., an alginate-degrading bacterium isolated from coastal sand.</title>
        <authorList>
            <person name="Huang H."/>
            <person name="Mo K."/>
            <person name="Bao S."/>
        </authorList>
    </citation>
    <scope>NUCLEOTIDE SEQUENCE [LARGE SCALE GENOMIC DNA]</scope>
    <source>
        <strain evidence="5 6">HB161719</strain>
    </source>
</reference>
<keyword evidence="6" id="KW-1185">Reference proteome</keyword>
<evidence type="ECO:0000313" key="6">
    <source>
        <dbReference type="Proteomes" id="UP000306791"/>
    </source>
</evidence>
<dbReference type="InterPro" id="IPR036423">
    <property type="entry name" value="SOD-like_Cu/Zn_dom_sf"/>
</dbReference>
<dbReference type="PROSITE" id="PS00087">
    <property type="entry name" value="SOD_CU_ZN_1"/>
    <property type="match status" value="1"/>
</dbReference>
<proteinExistence type="inferred from homology"/>
<keyword evidence="2" id="KW-0186">Copper</keyword>
<feature type="domain" description="Superoxide dismutase copper/zinc binding" evidence="4">
    <location>
        <begin position="46"/>
        <end position="178"/>
    </location>
</feature>
<dbReference type="EMBL" id="VANI01000024">
    <property type="protein sequence ID" value="TLM73935.1"/>
    <property type="molecule type" value="Genomic_DNA"/>
</dbReference>
<gene>
    <name evidence="5" type="ORF">FDY93_18550</name>
</gene>
<dbReference type="PROSITE" id="PS00332">
    <property type="entry name" value="SOD_CU_ZN_2"/>
    <property type="match status" value="1"/>
</dbReference>
<keyword evidence="2" id="KW-0479">Metal-binding</keyword>